<gene>
    <name evidence="1" type="ORF">Sjap_017452</name>
</gene>
<organism evidence="1 2">
    <name type="scientific">Stephania japonica</name>
    <dbReference type="NCBI Taxonomy" id="461633"/>
    <lineage>
        <taxon>Eukaryota</taxon>
        <taxon>Viridiplantae</taxon>
        <taxon>Streptophyta</taxon>
        <taxon>Embryophyta</taxon>
        <taxon>Tracheophyta</taxon>
        <taxon>Spermatophyta</taxon>
        <taxon>Magnoliopsida</taxon>
        <taxon>Ranunculales</taxon>
        <taxon>Menispermaceae</taxon>
        <taxon>Menispermoideae</taxon>
        <taxon>Cissampelideae</taxon>
        <taxon>Stephania</taxon>
    </lineage>
</organism>
<dbReference type="AlphaFoldDB" id="A0AAP0I674"/>
<evidence type="ECO:0000313" key="2">
    <source>
        <dbReference type="Proteomes" id="UP001417504"/>
    </source>
</evidence>
<sequence>MNRTTKMEAKNYVKSSIDVPKAFCTKNGKNTEADFGGPSVRNVFCMYCDVAEEACA</sequence>
<name>A0AAP0I674_9MAGN</name>
<accession>A0AAP0I674</accession>
<keyword evidence="2" id="KW-1185">Reference proteome</keyword>
<proteinExistence type="predicted"/>
<comment type="caution">
    <text evidence="1">The sequence shown here is derived from an EMBL/GenBank/DDBJ whole genome shotgun (WGS) entry which is preliminary data.</text>
</comment>
<evidence type="ECO:0000313" key="1">
    <source>
        <dbReference type="EMBL" id="KAK9109392.1"/>
    </source>
</evidence>
<dbReference type="EMBL" id="JBBNAE010000007">
    <property type="protein sequence ID" value="KAK9109392.1"/>
    <property type="molecule type" value="Genomic_DNA"/>
</dbReference>
<protein>
    <submittedName>
        <fullName evidence="1">Uncharacterized protein</fullName>
    </submittedName>
</protein>
<dbReference type="Proteomes" id="UP001417504">
    <property type="component" value="Unassembled WGS sequence"/>
</dbReference>
<reference evidence="1 2" key="1">
    <citation type="submission" date="2024-01" db="EMBL/GenBank/DDBJ databases">
        <title>Genome assemblies of Stephania.</title>
        <authorList>
            <person name="Yang L."/>
        </authorList>
    </citation>
    <scope>NUCLEOTIDE SEQUENCE [LARGE SCALE GENOMIC DNA]</scope>
    <source>
        <strain evidence="1">QJT</strain>
        <tissue evidence="1">Leaf</tissue>
    </source>
</reference>